<dbReference type="SUPFAM" id="SSF103647">
    <property type="entry name" value="TSP type-3 repeat"/>
    <property type="match status" value="1"/>
</dbReference>
<feature type="chain" id="PRO_5046873352" evidence="11">
    <location>
        <begin position="24"/>
        <end position="451"/>
    </location>
</feature>
<proteinExistence type="predicted"/>
<gene>
    <name evidence="13" type="ORF">ACFSJU_17090</name>
</gene>
<keyword evidence="7 9" id="KW-0472">Membrane</keyword>
<dbReference type="InterPro" id="IPR006664">
    <property type="entry name" value="OMP_bac"/>
</dbReference>
<dbReference type="PANTHER" id="PTHR30329:SF21">
    <property type="entry name" value="LIPOPROTEIN YIAD-RELATED"/>
    <property type="match status" value="1"/>
</dbReference>
<dbReference type="InterPro" id="IPR028974">
    <property type="entry name" value="TSP_type-3_rpt"/>
</dbReference>
<keyword evidence="6" id="KW-0626">Porin</keyword>
<dbReference type="CDD" id="cd07185">
    <property type="entry name" value="OmpA_C-like"/>
    <property type="match status" value="1"/>
</dbReference>
<dbReference type="EMBL" id="JBHUHZ010000003">
    <property type="protein sequence ID" value="MFD2164127.1"/>
    <property type="molecule type" value="Genomic_DNA"/>
</dbReference>
<comment type="subcellular location">
    <subcellularLocation>
        <location evidence="1">Cell outer membrane</location>
        <topology evidence="1">Multi-pass membrane protein</topology>
    </subcellularLocation>
</comment>
<dbReference type="InterPro" id="IPR050330">
    <property type="entry name" value="Bact_OuterMem_StrucFunc"/>
</dbReference>
<protein>
    <submittedName>
        <fullName evidence="13">DUF6089 family protein</fullName>
    </submittedName>
</protein>
<dbReference type="Pfam" id="PF19573">
    <property type="entry name" value="DUF6089"/>
    <property type="match status" value="1"/>
</dbReference>
<evidence type="ECO:0000256" key="5">
    <source>
        <dbReference type="ARBA" id="ARBA00023065"/>
    </source>
</evidence>
<evidence type="ECO:0000256" key="4">
    <source>
        <dbReference type="ARBA" id="ARBA00022692"/>
    </source>
</evidence>
<reference evidence="14" key="1">
    <citation type="journal article" date="2019" name="Int. J. Syst. Evol. Microbiol.">
        <title>The Global Catalogue of Microorganisms (GCM) 10K type strain sequencing project: providing services to taxonomists for standard genome sequencing and annotation.</title>
        <authorList>
            <consortium name="The Broad Institute Genomics Platform"/>
            <consortium name="The Broad Institute Genome Sequencing Center for Infectious Disease"/>
            <person name="Wu L."/>
            <person name="Ma J."/>
        </authorList>
    </citation>
    <scope>NUCLEOTIDE SEQUENCE [LARGE SCALE GENOMIC DNA]</scope>
    <source>
        <strain evidence="14">KCTC 42217</strain>
    </source>
</reference>
<dbReference type="Proteomes" id="UP001597387">
    <property type="component" value="Unassembled WGS sequence"/>
</dbReference>
<evidence type="ECO:0000256" key="10">
    <source>
        <dbReference type="SAM" id="MobiDB-lite"/>
    </source>
</evidence>
<dbReference type="PROSITE" id="PS51123">
    <property type="entry name" value="OMPA_2"/>
    <property type="match status" value="1"/>
</dbReference>
<dbReference type="SUPFAM" id="SSF56925">
    <property type="entry name" value="OMPA-like"/>
    <property type="match status" value="1"/>
</dbReference>
<comment type="caution">
    <text evidence="13">The sequence shown here is derived from an EMBL/GenBank/DDBJ whole genome shotgun (WGS) entry which is preliminary data.</text>
</comment>
<feature type="region of interest" description="Disordered" evidence="10">
    <location>
        <begin position="419"/>
        <end position="442"/>
    </location>
</feature>
<evidence type="ECO:0000256" key="8">
    <source>
        <dbReference type="ARBA" id="ARBA00023237"/>
    </source>
</evidence>
<evidence type="ECO:0000256" key="3">
    <source>
        <dbReference type="ARBA" id="ARBA00022452"/>
    </source>
</evidence>
<evidence type="ECO:0000313" key="14">
    <source>
        <dbReference type="Proteomes" id="UP001597387"/>
    </source>
</evidence>
<evidence type="ECO:0000259" key="12">
    <source>
        <dbReference type="PROSITE" id="PS51123"/>
    </source>
</evidence>
<keyword evidence="2" id="KW-0813">Transport</keyword>
<evidence type="ECO:0000256" key="11">
    <source>
        <dbReference type="SAM" id="SignalP"/>
    </source>
</evidence>
<dbReference type="Pfam" id="PF00691">
    <property type="entry name" value="OmpA"/>
    <property type="match status" value="1"/>
</dbReference>
<evidence type="ECO:0000256" key="9">
    <source>
        <dbReference type="PROSITE-ProRule" id="PRU00473"/>
    </source>
</evidence>
<dbReference type="InterPro" id="IPR036737">
    <property type="entry name" value="OmpA-like_sf"/>
</dbReference>
<dbReference type="InterPro" id="IPR006665">
    <property type="entry name" value="OmpA-like"/>
</dbReference>
<dbReference type="InterPro" id="IPR011250">
    <property type="entry name" value="OMP/PagP_B-barrel"/>
</dbReference>
<evidence type="ECO:0000256" key="1">
    <source>
        <dbReference type="ARBA" id="ARBA00004571"/>
    </source>
</evidence>
<evidence type="ECO:0000256" key="7">
    <source>
        <dbReference type="ARBA" id="ARBA00023136"/>
    </source>
</evidence>
<keyword evidence="14" id="KW-1185">Reference proteome</keyword>
<dbReference type="RefSeq" id="WP_255904513.1">
    <property type="nucleotide sequence ID" value="NZ_JAFMZO010000004.1"/>
</dbReference>
<dbReference type="Gene3D" id="3.30.1330.60">
    <property type="entry name" value="OmpA-like domain"/>
    <property type="match status" value="1"/>
</dbReference>
<keyword evidence="3" id="KW-1134">Transmembrane beta strand</keyword>
<keyword evidence="5" id="KW-0406">Ion transport</keyword>
<evidence type="ECO:0000313" key="13">
    <source>
        <dbReference type="EMBL" id="MFD2164127.1"/>
    </source>
</evidence>
<keyword evidence="8" id="KW-0998">Cell outer membrane</keyword>
<dbReference type="PRINTS" id="PR01021">
    <property type="entry name" value="OMPADOMAIN"/>
</dbReference>
<dbReference type="Gene3D" id="2.40.160.20">
    <property type="match status" value="1"/>
</dbReference>
<keyword evidence="11" id="KW-0732">Signal</keyword>
<evidence type="ECO:0000256" key="6">
    <source>
        <dbReference type="ARBA" id="ARBA00023114"/>
    </source>
</evidence>
<keyword evidence="4" id="KW-0812">Transmembrane</keyword>
<organism evidence="13 14">
    <name type="scientific">Paradesertivirga mongoliensis</name>
    <dbReference type="NCBI Taxonomy" id="2100740"/>
    <lineage>
        <taxon>Bacteria</taxon>
        <taxon>Pseudomonadati</taxon>
        <taxon>Bacteroidota</taxon>
        <taxon>Sphingobacteriia</taxon>
        <taxon>Sphingobacteriales</taxon>
        <taxon>Sphingobacteriaceae</taxon>
        <taxon>Paradesertivirga</taxon>
    </lineage>
</organism>
<sequence>MIINHIKTSLLTLSILLATNAFAQEVNEYQSVAPFAKAGSFRTWSIGINAGALAPIAPFGKNDYTNWETDLGMGAYIKKQLSHNLSIQGNFLRGKLNANNENVLGNGTASTSPMRSFETEIHAAGSLTANLTIGNFYWLNRKSMLSPYLTGGAGLMSYKTMVTTNAGATSEYNQGDPIEEVFFPLGAGLKVGLSRSINLDLAYTMNFVDADNLDGHHSGPQNDKFSYASAGLEFALGSRSKPQLATHNPVAALEYDYIKRVKDLENQLADERSKSADQLRQMATDWARFKNDEDKDGVSDFFDKCPGTPAGTQVDGAGCPLTVTVNNPTRTVVITEEDRRVVSEAIRNLEFDFGKTTIRSASLPSLKRVADLLIDKNFSLKLAGHTDNVGSDASNLKLSKGRAESVKAYLVSQGANPSRIEATGYGESQPIETNTTDEGRQKNRRVEFTLY</sequence>
<dbReference type="PANTHER" id="PTHR30329">
    <property type="entry name" value="STATOR ELEMENT OF FLAGELLAR MOTOR COMPLEX"/>
    <property type="match status" value="1"/>
</dbReference>
<accession>A0ABW4ZRD0</accession>
<evidence type="ECO:0000256" key="2">
    <source>
        <dbReference type="ARBA" id="ARBA00022448"/>
    </source>
</evidence>
<dbReference type="InterPro" id="IPR045743">
    <property type="entry name" value="DUF6089"/>
</dbReference>
<name>A0ABW4ZRD0_9SPHI</name>
<feature type="signal peptide" evidence="11">
    <location>
        <begin position="1"/>
        <end position="23"/>
    </location>
</feature>
<dbReference type="SUPFAM" id="SSF103088">
    <property type="entry name" value="OmpA-like"/>
    <property type="match status" value="1"/>
</dbReference>
<feature type="domain" description="OmpA-like" evidence="12">
    <location>
        <begin position="338"/>
        <end position="451"/>
    </location>
</feature>